<dbReference type="EMBL" id="BAABCA010000009">
    <property type="protein sequence ID" value="GAA4239632.1"/>
    <property type="molecule type" value="Genomic_DNA"/>
</dbReference>
<dbReference type="Proteomes" id="UP001501496">
    <property type="component" value="Unassembled WGS sequence"/>
</dbReference>
<gene>
    <name evidence="2" type="ORF">GCM10022291_34760</name>
</gene>
<name>A0ABP8CI50_9FLAO</name>
<organism evidence="2 3">
    <name type="scientific">Postechiella marina</name>
    <dbReference type="NCBI Taxonomy" id="943941"/>
    <lineage>
        <taxon>Bacteria</taxon>
        <taxon>Pseudomonadati</taxon>
        <taxon>Bacteroidota</taxon>
        <taxon>Flavobacteriia</taxon>
        <taxon>Flavobacteriales</taxon>
        <taxon>Flavobacteriaceae</taxon>
        <taxon>Postechiella</taxon>
    </lineage>
</organism>
<keyword evidence="1" id="KW-0472">Membrane</keyword>
<proteinExistence type="predicted"/>
<reference evidence="3" key="1">
    <citation type="journal article" date="2019" name="Int. J. Syst. Evol. Microbiol.">
        <title>The Global Catalogue of Microorganisms (GCM) 10K type strain sequencing project: providing services to taxonomists for standard genome sequencing and annotation.</title>
        <authorList>
            <consortium name="The Broad Institute Genomics Platform"/>
            <consortium name="The Broad Institute Genome Sequencing Center for Infectious Disease"/>
            <person name="Wu L."/>
            <person name="Ma J."/>
        </authorList>
    </citation>
    <scope>NUCLEOTIDE SEQUENCE [LARGE SCALE GENOMIC DNA]</scope>
    <source>
        <strain evidence="3">JCM 17630</strain>
    </source>
</reference>
<sequence length="221" mass="26255">MEVTKKDIEKLIRLRKKDTFLNHLWNVFSRDLRQKGEIGRNEIKVWRQNMWNTTFYPVFTFELNANNHLVNITSKLNPVGKSLIGIFIVGFLYAIFPKNPLEFDLFESWPIIVVISVFAIIFTLFWRMIYRFERQNQLDEMFEFLDIEVEEQKPEKEWSLKRILIRLFTYPFCLFLIGLTLFTAIPNGQYGLAIGTLGFVGFYLVTDLKMIFRKKTTGNNV</sequence>
<evidence type="ECO:0000313" key="2">
    <source>
        <dbReference type="EMBL" id="GAA4239632.1"/>
    </source>
</evidence>
<dbReference type="RefSeq" id="WP_344789641.1">
    <property type="nucleotide sequence ID" value="NZ_BAABCA010000009.1"/>
</dbReference>
<keyword evidence="1" id="KW-1133">Transmembrane helix</keyword>
<keyword evidence="3" id="KW-1185">Reference proteome</keyword>
<feature type="transmembrane region" description="Helical" evidence="1">
    <location>
        <begin position="163"/>
        <end position="182"/>
    </location>
</feature>
<protein>
    <submittedName>
        <fullName evidence="2">Uncharacterized protein</fullName>
    </submittedName>
</protein>
<feature type="transmembrane region" description="Helical" evidence="1">
    <location>
        <begin position="79"/>
        <end position="96"/>
    </location>
</feature>
<feature type="transmembrane region" description="Helical" evidence="1">
    <location>
        <begin position="188"/>
        <end position="205"/>
    </location>
</feature>
<keyword evidence="1" id="KW-0812">Transmembrane</keyword>
<evidence type="ECO:0000313" key="3">
    <source>
        <dbReference type="Proteomes" id="UP001501496"/>
    </source>
</evidence>
<accession>A0ABP8CI50</accession>
<feature type="transmembrane region" description="Helical" evidence="1">
    <location>
        <begin position="108"/>
        <end position="126"/>
    </location>
</feature>
<evidence type="ECO:0000256" key="1">
    <source>
        <dbReference type="SAM" id="Phobius"/>
    </source>
</evidence>
<comment type="caution">
    <text evidence="2">The sequence shown here is derived from an EMBL/GenBank/DDBJ whole genome shotgun (WGS) entry which is preliminary data.</text>
</comment>